<keyword evidence="1" id="KW-0698">rRNA processing</keyword>
<keyword evidence="4" id="KW-1185">Reference proteome</keyword>
<evidence type="ECO:0000256" key="1">
    <source>
        <dbReference type="RuleBase" id="RU367065"/>
    </source>
</evidence>
<keyword evidence="1" id="KW-0687">Ribonucleoprotein</keyword>
<comment type="subcellular location">
    <subcellularLocation>
        <location evidence="1">Nucleus</location>
        <location evidence="1">Nucleolus</location>
    </subcellularLocation>
</comment>
<protein>
    <recommendedName>
        <fullName evidence="1">HEAT repeat-containing protein 1</fullName>
    </recommendedName>
</protein>
<dbReference type="EMBL" id="JAKROA010000002">
    <property type="protein sequence ID" value="KAL5110457.1"/>
    <property type="molecule type" value="Genomic_DNA"/>
</dbReference>
<evidence type="ECO:0000313" key="3">
    <source>
        <dbReference type="EMBL" id="KAL5110457.1"/>
    </source>
</evidence>
<evidence type="ECO:0000256" key="2">
    <source>
        <dbReference type="SAM" id="MobiDB-lite"/>
    </source>
</evidence>
<comment type="similarity">
    <text evidence="1">Belongs to the HEATR1/UTP10 family.</text>
</comment>
<sequence length="2008" mass="220370">MFLISTHVRSPDVIWAFEWLVYKCIQLLDFKNSSSNWQWLQPYAERGLPLGRQDFLKACRAQPPLIPFIGTCMCTYAKVRIQTLASFFVSTISGLCDLGLSREKIAGIVTALQGTIRRGLRSVGVPSFQSATSLIIVRFSLSLELNHELVLDWIRCLLKKHKSGAEWETLRIINILMRTQCIAVLPDDLSVLYEKLLNFLTPLERALLEKEENKNFGSSNLNEIASDSLEQSERVQKATLIMDVNTCDHGSSGIPPQPTTTKLESRRKLTIRRILKMTCDDLFNNNSDLYSLFETVRTKLGNYGVCAVNHPDGQCPCLKAPATKADDFWLADFLIGVVLQFTQSVSTMQEAGDGVLATLKLRQCKVALQTVERAIDAAQSLKLPSRHSPRAHNTSLPNSKHCHLLDALDKAFPCVLAALLHPTGDVRVEAYDLLQRFVVMFEKLPPTMYYQNVGGFLSDLQCDNGIIPESPKQLLQGDTLASLVHVSSNLVQSVFRLFCRQPLKDTAFSQMCWYCAAQLLENNLLQSIVGLNVSSTSERNDAVSLIGWPALLQVIRFPQFARFEVIHKTCIDKFDAFTLQTLVALSTPKHGRSELIGVSPHEVEFLDALIDLAGSQTFSQDLPNLFLRLHLKVEHYVFCLARLDPVHTRNSRQSLFLRVSNSRRSTRRGGKLLTSAEWRRVRALKIILMALAGDIHRLYAAPSTIIKSEQSGYESSTPLSSAVSRLKSRAKRRVSFVDQRKFIFSGDIVKQNDAEREEKNKDLVFPLNSHLLACISAETRSQHEAAVEKHLGGRQRTISTSSSILLSESNDEDEGVQDVDTNLIPSSHDYFYLEEGSSTVKESPDVVEAVGINKQASACTLEVLVALTNLFAEGNKLRKYGKYRTSRTSLMPIPSVTSTMDTIFRCLSVFKETPSIQRQVMLCLIEMASLFPVVLCKNLVTLVQWAGGSVNGHSMFLRLDDVHNLSLLGRLTSVAVPALVQASKQQADAGLRVLDVFVRGLPDLPAHLPRRSLALYVGLLRGLAQVVSPTPVCAVTADLHIASPGSGRRVTKQAALQSWLWTAAAFFLNTDWPSRETAGLVCPLLIDLFNQFDLSVQLSSWQLCLKFFLDLLSNFDGMTKPNASFPNAKRPRLETPTVSPPSDHPASSSVSGYEFLLRHLSRSGSASEAMSTRSPLRRKRPLAEKMSFTGGVRLWSLLSGLSAFFSGLLDSTGHRLRQKEAIDCGSETLVQEAFGIVVGLTVQLLLVCSSSQIEISDAGDSISKKSAIQNLQLVLIKMNGLMSNQVFLSAMACLMSPLRSDLTRKALELLLAKLESLTVKCPRAVALLTFTPDALGPLLRIETSLENGLIDIFDKISSSMVNVSSFFGADKSQAKLTHLKLSCLRKLAQLLCSRHPDKFLKTLDGIVLGSISRWWPSLNENVVNTTRIATHAAEARSMACLFIFECLARLPLSFASIYATSTSEVTQIRMRRVLRFALDHSVSACRLSEKPVGATTVLSAGKFHSREQHLQAGVTLLLGAFEFSTRMPKDCQASPRTYSVLESLREEETLAVEHGGNRPSMPTEPLDLSLLSFIFRTTHLDLLTATQAKADRSTAAVKQCTAIIRHLRGRFIAFSEPLNLLELTYDLLKDAAPETSAHLLSGGLEFVSSLADHVFAIATRSDVDMESSRLPKDPPNALETAYTSKPLLIWRLLRLALECQPAFVTTVTLTAPSAAVEDTNVVSKAACFAAASLLAAMNSDHRLQLVGKCIQWLVEGDPNVCVVMVRLKSLFATLERLSTKVSAQCFVSLVKDANLINLFVCCLSLLAGERKSKDVRKLASPLEIPHLLGCFSSGLVGLNVAASSCSRGALAATAAWLRAESQLSACLDTAGTDSVLALPQAIIKPLGVAGLGLTEVDLVPCVAAFLGAIGGDEALLRPFGTCLCELVTRSPDWRMRLAGLRLLKQTFDILTKDREEACVGSGGDLGPAACLVSDTLAALSEALEDDRNEVEAAANRLFADLEAIGATA</sequence>
<keyword evidence="1" id="KW-0690">Ribosome biogenesis</keyword>
<accession>A0ABR4QLE1</accession>
<proteinExistence type="inferred from homology"/>
<dbReference type="Proteomes" id="UP001651158">
    <property type="component" value="Unassembled WGS sequence"/>
</dbReference>
<feature type="region of interest" description="Disordered" evidence="2">
    <location>
        <begin position="1123"/>
        <end position="1149"/>
    </location>
</feature>
<reference evidence="3 4" key="1">
    <citation type="journal article" date="2022" name="Front. Cell. Infect. Microbiol.">
        <title>The Genomes of Two Strains of Taenia crassiceps the Animal Model for the Study of Human Cysticercosis.</title>
        <authorList>
            <person name="Bobes R.J."/>
            <person name="Estrada K."/>
            <person name="Rios-Valencia D.G."/>
            <person name="Calderon-Gallegos A."/>
            <person name="de la Torre P."/>
            <person name="Carrero J.C."/>
            <person name="Sanchez-Flores A."/>
            <person name="Laclette J.P."/>
        </authorList>
    </citation>
    <scope>NUCLEOTIDE SEQUENCE [LARGE SCALE GENOMIC DNA]</scope>
    <source>
        <strain evidence="3">WFUcys</strain>
    </source>
</reference>
<organism evidence="3 4">
    <name type="scientific">Taenia crassiceps</name>
    <dbReference type="NCBI Taxonomy" id="6207"/>
    <lineage>
        <taxon>Eukaryota</taxon>
        <taxon>Metazoa</taxon>
        <taxon>Spiralia</taxon>
        <taxon>Lophotrochozoa</taxon>
        <taxon>Platyhelminthes</taxon>
        <taxon>Cestoda</taxon>
        <taxon>Eucestoda</taxon>
        <taxon>Cyclophyllidea</taxon>
        <taxon>Taeniidae</taxon>
        <taxon>Taenia</taxon>
    </lineage>
</organism>
<evidence type="ECO:0000313" key="4">
    <source>
        <dbReference type="Proteomes" id="UP001651158"/>
    </source>
</evidence>
<name>A0ABR4QLE1_9CEST</name>
<dbReference type="InterPro" id="IPR040191">
    <property type="entry name" value="UTP10"/>
</dbReference>
<comment type="caution">
    <text evidence="3">The sequence shown here is derived from an EMBL/GenBank/DDBJ whole genome shotgun (WGS) entry which is preliminary data.</text>
</comment>
<comment type="function">
    <text evidence="1">Involved in nucleolar processing of pre-18S ribosomal RNA.</text>
</comment>
<keyword evidence="1" id="KW-0539">Nucleus</keyword>
<dbReference type="PANTHER" id="PTHR13457:SF1">
    <property type="entry name" value="HEAT REPEAT-CONTAINING PROTEIN 1"/>
    <property type="match status" value="1"/>
</dbReference>
<dbReference type="PANTHER" id="PTHR13457">
    <property type="entry name" value="BAP28"/>
    <property type="match status" value="1"/>
</dbReference>
<gene>
    <name evidence="3" type="ORF">TcWFU_005846</name>
</gene>